<evidence type="ECO:0000256" key="4">
    <source>
        <dbReference type="ARBA" id="ARBA00022496"/>
    </source>
</evidence>
<dbReference type="InterPro" id="IPR039426">
    <property type="entry name" value="TonB-dep_rcpt-like"/>
</dbReference>
<evidence type="ECO:0000256" key="2">
    <source>
        <dbReference type="ARBA" id="ARBA00022448"/>
    </source>
</evidence>
<keyword evidence="2 11" id="KW-0813">Transport</keyword>
<organism evidence="15 16">
    <name type="scientific">Caenibius tardaugens NBRC 16725</name>
    <dbReference type="NCBI Taxonomy" id="1219035"/>
    <lineage>
        <taxon>Bacteria</taxon>
        <taxon>Pseudomonadati</taxon>
        <taxon>Pseudomonadota</taxon>
        <taxon>Alphaproteobacteria</taxon>
        <taxon>Sphingomonadales</taxon>
        <taxon>Erythrobacteraceae</taxon>
        <taxon>Caenibius</taxon>
    </lineage>
</organism>
<dbReference type="eggNOG" id="COG4771">
    <property type="taxonomic scope" value="Bacteria"/>
</dbReference>
<keyword evidence="6" id="KW-0408">Iron</keyword>
<dbReference type="EMBL" id="BASZ01000005">
    <property type="protein sequence ID" value="GAD49275.1"/>
    <property type="molecule type" value="Genomic_DNA"/>
</dbReference>
<comment type="caution">
    <text evidence="15">The sequence shown here is derived from an EMBL/GenBank/DDBJ whole genome shotgun (WGS) entry which is preliminary data.</text>
</comment>
<keyword evidence="4" id="KW-0410">Iron transport</keyword>
<evidence type="ECO:0000256" key="10">
    <source>
        <dbReference type="ARBA" id="ARBA00023237"/>
    </source>
</evidence>
<evidence type="ECO:0000259" key="14">
    <source>
        <dbReference type="Pfam" id="PF07715"/>
    </source>
</evidence>
<protein>
    <submittedName>
        <fullName evidence="15">Putative TonB-dependent receptor</fullName>
    </submittedName>
</protein>
<dbReference type="Pfam" id="PF00593">
    <property type="entry name" value="TonB_dep_Rec_b-barrel"/>
    <property type="match status" value="1"/>
</dbReference>
<evidence type="ECO:0000259" key="13">
    <source>
        <dbReference type="Pfam" id="PF00593"/>
    </source>
</evidence>
<evidence type="ECO:0000256" key="9">
    <source>
        <dbReference type="ARBA" id="ARBA00023136"/>
    </source>
</evidence>
<keyword evidence="8 12" id="KW-0798">TonB box</keyword>
<dbReference type="InterPro" id="IPR000531">
    <property type="entry name" value="Beta-barrel_TonB"/>
</dbReference>
<keyword evidence="3 11" id="KW-1134">Transmembrane beta strand</keyword>
<dbReference type="PANTHER" id="PTHR32552">
    <property type="entry name" value="FERRICHROME IRON RECEPTOR-RELATED"/>
    <property type="match status" value="1"/>
</dbReference>
<feature type="domain" description="TonB-dependent receptor-like beta-barrel" evidence="13">
    <location>
        <begin position="302"/>
        <end position="717"/>
    </location>
</feature>
<evidence type="ECO:0000256" key="6">
    <source>
        <dbReference type="ARBA" id="ARBA00023004"/>
    </source>
</evidence>
<dbReference type="SUPFAM" id="SSF56935">
    <property type="entry name" value="Porins"/>
    <property type="match status" value="1"/>
</dbReference>
<comment type="similarity">
    <text evidence="11 12">Belongs to the TonB-dependent receptor family.</text>
</comment>
<dbReference type="PANTHER" id="PTHR32552:SF81">
    <property type="entry name" value="TONB-DEPENDENT OUTER MEMBRANE RECEPTOR"/>
    <property type="match status" value="1"/>
</dbReference>
<reference evidence="15 16" key="1">
    <citation type="submission" date="2013-09" db="EMBL/GenBank/DDBJ databases">
        <title>Whole genome shotgun sequence of Novosphingobium tardaugens NBRC 16725.</title>
        <authorList>
            <person name="Isaki S."/>
            <person name="Hosoyama A."/>
            <person name="Tsuchikane K."/>
            <person name="Katsumata H."/>
            <person name="Ando Y."/>
            <person name="Yamazaki S."/>
            <person name="Fujita N."/>
        </authorList>
    </citation>
    <scope>NUCLEOTIDE SEQUENCE [LARGE SCALE GENOMIC DNA]</scope>
    <source>
        <strain evidence="15 16">NBRC 16725</strain>
    </source>
</reference>
<dbReference type="Gene3D" id="2.40.170.20">
    <property type="entry name" value="TonB-dependent receptor, beta-barrel domain"/>
    <property type="match status" value="1"/>
</dbReference>
<evidence type="ECO:0000256" key="1">
    <source>
        <dbReference type="ARBA" id="ARBA00004571"/>
    </source>
</evidence>
<dbReference type="InterPro" id="IPR012910">
    <property type="entry name" value="Plug_dom"/>
</dbReference>
<dbReference type="PROSITE" id="PS52016">
    <property type="entry name" value="TONB_DEPENDENT_REC_3"/>
    <property type="match status" value="1"/>
</dbReference>
<keyword evidence="15" id="KW-0675">Receptor</keyword>
<evidence type="ECO:0000256" key="11">
    <source>
        <dbReference type="PROSITE-ProRule" id="PRU01360"/>
    </source>
</evidence>
<evidence type="ECO:0000256" key="8">
    <source>
        <dbReference type="ARBA" id="ARBA00023077"/>
    </source>
</evidence>
<dbReference type="GO" id="GO:0009279">
    <property type="term" value="C:cell outer membrane"/>
    <property type="evidence" value="ECO:0007669"/>
    <property type="project" value="UniProtKB-SubCell"/>
</dbReference>
<dbReference type="GO" id="GO:0006826">
    <property type="term" value="P:iron ion transport"/>
    <property type="evidence" value="ECO:0007669"/>
    <property type="project" value="UniProtKB-KW"/>
</dbReference>
<evidence type="ECO:0000256" key="7">
    <source>
        <dbReference type="ARBA" id="ARBA00023065"/>
    </source>
</evidence>
<name>U2YL12_9SPHN</name>
<proteinExistence type="inferred from homology"/>
<keyword evidence="9 11" id="KW-0472">Membrane</keyword>
<evidence type="ECO:0000256" key="3">
    <source>
        <dbReference type="ARBA" id="ARBA00022452"/>
    </source>
</evidence>
<evidence type="ECO:0000256" key="5">
    <source>
        <dbReference type="ARBA" id="ARBA00022692"/>
    </source>
</evidence>
<evidence type="ECO:0000313" key="16">
    <source>
        <dbReference type="Proteomes" id="UP000016568"/>
    </source>
</evidence>
<dbReference type="InterPro" id="IPR036942">
    <property type="entry name" value="Beta-barrel_TonB_sf"/>
</dbReference>
<keyword evidence="16" id="KW-1185">Reference proteome</keyword>
<dbReference type="Proteomes" id="UP000016568">
    <property type="component" value="Unassembled WGS sequence"/>
</dbReference>
<comment type="subcellular location">
    <subcellularLocation>
        <location evidence="1 11">Cell outer membrane</location>
        <topology evidence="1 11">Multi-pass membrane protein</topology>
    </subcellularLocation>
</comment>
<evidence type="ECO:0000256" key="12">
    <source>
        <dbReference type="RuleBase" id="RU003357"/>
    </source>
</evidence>
<dbReference type="Pfam" id="PF07715">
    <property type="entry name" value="Plug"/>
    <property type="match status" value="1"/>
</dbReference>
<keyword evidence="7" id="KW-0406">Ion transport</keyword>
<feature type="domain" description="TonB-dependent receptor plug" evidence="14">
    <location>
        <begin position="56"/>
        <end position="164"/>
    </location>
</feature>
<dbReference type="CDD" id="cd01347">
    <property type="entry name" value="ligand_gated_channel"/>
    <property type="match status" value="1"/>
</dbReference>
<keyword evidence="5 11" id="KW-0812">Transmembrane</keyword>
<accession>U2YL12</accession>
<evidence type="ECO:0000313" key="15">
    <source>
        <dbReference type="EMBL" id="GAD49275.1"/>
    </source>
</evidence>
<dbReference type="KEGG" id="ntd:EGO55_12215"/>
<dbReference type="OrthoDB" id="7208812at2"/>
<gene>
    <name evidence="15" type="ORF">NT2_05_01950</name>
</gene>
<keyword evidence="10 11" id="KW-0998">Cell outer membrane</keyword>
<dbReference type="AlphaFoldDB" id="U2YL12"/>
<sequence length="753" mass="82094">MMGEEFMRISKSISLLGTSLAIVAGPSAVWAQDAGNAPAGGIAEIVVTAQRRSESLQDVPIAISALDSKRIEEAGFKDVVDLTSTVPNLNISALWGTSNPKIFMRGIGNNNFNQTAESKVAVYLDQVYLSAPSGQLFQMFDLDRIEVLRGPQGTLYGKNATGGAISVYSKLPGDTFEGYARAGYGNYDAYELEGAVTVPLGGNLSARVAGTWNKRDGYVTDTGTGAKVNDADQWAGRAVLRWQPAGADIRLNIHGGGSNSTHNNSVHRGIFDPDALALGNVVKLPASRIIAGQGIDILGYRDPNPDPYVNTYERDTFAKIDLFGVSLVADFDLGNDYTLTSVSGYEKSKRHVLQEGNGAPSTIFTIDWGPSKFESWSQELRLASPGDSGFSWILGAFAFHEKGTVHNFYNMSSVAFALGFDAFDQYYTQKTDTFAGFAQAQVKLTDKLNLTLGGRINHEKRKLDHRTFATTAAGASVFPGPLFDLNLENSWTEWSGRAALDFAVSDDIMLFASVNRGFTSGGFNTGAFNDPVGAARTFNPEHVLSYEAGIKTTLFDRRLLFNATAFMYDYKDLQVFTFTAGGLQFIENASNARIQGIEFELQAKPVDNLELGASLGLLSSKYRNFRRDAGGVVEDLSGNRLIGAPNTQFNIVGKYTFPTSIGAFWVRADYTYTGNRFYDERQLTELSSEGATTNLNASLGFTSADERFEASLWAKNLTDEVSIIDVVEVGLFGYQNVWYNMPRTYGLMLGYKF</sequence>